<evidence type="ECO:0000313" key="2">
    <source>
        <dbReference type="Proteomes" id="UP000078287"/>
    </source>
</evidence>
<accession>A0A178M6Y2</accession>
<keyword evidence="2" id="KW-1185">Reference proteome</keyword>
<dbReference type="Proteomes" id="UP000078287">
    <property type="component" value="Unassembled WGS sequence"/>
</dbReference>
<organism evidence="1 2">
    <name type="scientific">Chloroflexus islandicus</name>
    <dbReference type="NCBI Taxonomy" id="1707952"/>
    <lineage>
        <taxon>Bacteria</taxon>
        <taxon>Bacillati</taxon>
        <taxon>Chloroflexota</taxon>
        <taxon>Chloroflexia</taxon>
        <taxon>Chloroflexales</taxon>
        <taxon>Chloroflexineae</taxon>
        <taxon>Chloroflexaceae</taxon>
        <taxon>Chloroflexus</taxon>
    </lineage>
</organism>
<proteinExistence type="predicted"/>
<gene>
    <name evidence="1" type="ORF">A6A03_17195</name>
</gene>
<protein>
    <submittedName>
        <fullName evidence="1">Uncharacterized protein</fullName>
    </submittedName>
</protein>
<dbReference type="RefSeq" id="WP_066789463.1">
    <property type="nucleotide sequence ID" value="NZ_LWQS01000069.1"/>
</dbReference>
<dbReference type="AlphaFoldDB" id="A0A178M6Y2"/>
<comment type="caution">
    <text evidence="1">The sequence shown here is derived from an EMBL/GenBank/DDBJ whole genome shotgun (WGS) entry which is preliminary data.</text>
</comment>
<name>A0A178M6Y2_9CHLR</name>
<sequence length="82" mass="8755">MVGRHLAEAVQTSAVPVLWGQRCCDDTCATVLKGFGVRQSNCRTPYEIPFAAIVGRHLAEAVQTGTMPAALALLGMERVTLV</sequence>
<reference evidence="1 2" key="1">
    <citation type="submission" date="2016-04" db="EMBL/GenBank/DDBJ databases">
        <title>Chloroflexus islandicus sp. nov., a thermophilic filamentous anoxygenic phototrophic bacterium from geyser Strokkur (Iceland).</title>
        <authorList>
            <person name="Gaisin V.A."/>
            <person name="Kalashnikov A.M."/>
            <person name="Sukhacheva M.V."/>
            <person name="Grouzdev D.S."/>
            <person name="Ivanov T.M."/>
            <person name="Kuznetsov B."/>
            <person name="Gorlenko V.M."/>
        </authorList>
    </citation>
    <scope>NUCLEOTIDE SEQUENCE [LARGE SCALE GENOMIC DNA]</scope>
    <source>
        <strain evidence="2">isl-2</strain>
    </source>
</reference>
<evidence type="ECO:0000313" key="1">
    <source>
        <dbReference type="EMBL" id="OAN44286.1"/>
    </source>
</evidence>
<dbReference type="EMBL" id="LWQS01000069">
    <property type="protein sequence ID" value="OAN44286.1"/>
    <property type="molecule type" value="Genomic_DNA"/>
</dbReference>